<evidence type="ECO:0000259" key="4">
    <source>
        <dbReference type="Pfam" id="PF20147"/>
    </source>
</evidence>
<keyword evidence="6" id="KW-1185">Reference proteome</keyword>
<accession>A0A6G0WC12</accession>
<reference evidence="5 6" key="1">
    <citation type="submission" date="2019-07" db="EMBL/GenBank/DDBJ databases">
        <title>Genomics analysis of Aphanomyces spp. identifies a new class of oomycete effector associated with host adaptation.</title>
        <authorList>
            <person name="Gaulin E."/>
        </authorList>
    </citation>
    <scope>NUCLEOTIDE SEQUENCE [LARGE SCALE GENOMIC DNA]</scope>
    <source>
        <strain evidence="5 6">ATCC 201684</strain>
    </source>
</reference>
<evidence type="ECO:0000256" key="2">
    <source>
        <dbReference type="ARBA" id="ARBA00004613"/>
    </source>
</evidence>
<evidence type="ECO:0000313" key="6">
    <source>
        <dbReference type="Proteomes" id="UP000481153"/>
    </source>
</evidence>
<dbReference type="VEuPathDB" id="FungiDB:AeMF1_012998"/>
<dbReference type="AlphaFoldDB" id="A0A6G0WC12"/>
<organism evidence="5 6">
    <name type="scientific">Aphanomyces euteiches</name>
    <dbReference type="NCBI Taxonomy" id="100861"/>
    <lineage>
        <taxon>Eukaryota</taxon>
        <taxon>Sar</taxon>
        <taxon>Stramenopiles</taxon>
        <taxon>Oomycota</taxon>
        <taxon>Saprolegniomycetes</taxon>
        <taxon>Saprolegniales</taxon>
        <taxon>Verrucalvaceae</taxon>
        <taxon>Aphanomyces</taxon>
    </lineage>
</organism>
<dbReference type="Proteomes" id="UP000481153">
    <property type="component" value="Unassembled WGS sequence"/>
</dbReference>
<evidence type="ECO:0000256" key="3">
    <source>
        <dbReference type="ARBA" id="ARBA00022525"/>
    </source>
</evidence>
<dbReference type="GO" id="GO:0005576">
    <property type="term" value="C:extracellular region"/>
    <property type="evidence" value="ECO:0007669"/>
    <property type="project" value="UniProtKB-SubCell"/>
</dbReference>
<protein>
    <recommendedName>
        <fullName evidence="4">Crinkler effector protein N-terminal domain-containing protein</fullName>
    </recommendedName>
</protein>
<comment type="caution">
    <text evidence="5">The sequence shown here is derived from an EMBL/GenBank/DDBJ whole genome shotgun (WGS) entry which is preliminary data.</text>
</comment>
<proteinExistence type="predicted"/>
<dbReference type="Pfam" id="PF20147">
    <property type="entry name" value="Crinkler"/>
    <property type="match status" value="1"/>
</dbReference>
<comment type="subcellular location">
    <subcellularLocation>
        <location evidence="1">Host cell</location>
    </subcellularLocation>
    <subcellularLocation>
        <location evidence="2">Secreted</location>
    </subcellularLocation>
</comment>
<sequence>MAEVELWCSEYGKGTVFPVTVDLDAKVNALQHAIVNGRFNVDPEDLTLYLARTKDGEKTTWLAADNAKTLLKGQIDKKYERMLPSCTLEEYFGADFQPLSKQIHVLVELPEASAGITSETPVTAQAQQISSIDDDDWTSEWLSEFRKSQIEPQDLPSLGKLAEFTESELQVKIPIQDQLIVTATSVSAFSSLCHTEVGCMLAQADGAEQVLLVQWVFSTDLLASSRSETLFSLSPCRSIRQFDFFGSTTQRPIRPPQWYDGHCLGRSRGRVLL</sequence>
<name>A0A6G0WC12_9STRA</name>
<dbReference type="GO" id="GO:0043657">
    <property type="term" value="C:host cell"/>
    <property type="evidence" value="ECO:0007669"/>
    <property type="project" value="UniProtKB-SubCell"/>
</dbReference>
<keyword evidence="3" id="KW-0964">Secreted</keyword>
<dbReference type="InterPro" id="IPR045379">
    <property type="entry name" value="Crinkler_N"/>
</dbReference>
<evidence type="ECO:0000313" key="5">
    <source>
        <dbReference type="EMBL" id="KAF0723860.1"/>
    </source>
</evidence>
<feature type="domain" description="Crinkler effector protein N-terminal" evidence="4">
    <location>
        <begin position="4"/>
        <end position="108"/>
    </location>
</feature>
<gene>
    <name evidence="5" type="ORF">Ae201684_017354</name>
</gene>
<dbReference type="EMBL" id="VJMJ01000294">
    <property type="protein sequence ID" value="KAF0723860.1"/>
    <property type="molecule type" value="Genomic_DNA"/>
</dbReference>
<evidence type="ECO:0000256" key="1">
    <source>
        <dbReference type="ARBA" id="ARBA00004340"/>
    </source>
</evidence>